<dbReference type="GO" id="GO:0051287">
    <property type="term" value="F:NAD binding"/>
    <property type="evidence" value="ECO:0007669"/>
    <property type="project" value="InterPro"/>
</dbReference>
<dbReference type="Pfam" id="PF02826">
    <property type="entry name" value="2-Hacid_dh_C"/>
    <property type="match status" value="1"/>
</dbReference>
<comment type="function">
    <text evidence="5">Catalyzes the oxidation of erythronate-4-phosphate to 3-hydroxy-2-oxo-4-phosphonooxybutanoate.</text>
</comment>
<feature type="binding site" evidence="5">
    <location>
        <position position="192"/>
    </location>
    <ligand>
        <name>NAD(+)</name>
        <dbReference type="ChEBI" id="CHEBI:57540"/>
    </ligand>
</feature>
<comment type="pathway">
    <text evidence="5">Cofactor biosynthesis; pyridoxine 5'-phosphate biosynthesis; pyridoxine 5'-phosphate from D-erythrose 4-phosphate: step 2/5.</text>
</comment>
<dbReference type="GO" id="GO:0005737">
    <property type="term" value="C:cytoplasm"/>
    <property type="evidence" value="ECO:0007669"/>
    <property type="project" value="UniProtKB-SubCell"/>
</dbReference>
<protein>
    <recommendedName>
        <fullName evidence="5">Erythronate-4-phosphate dehydrogenase</fullName>
        <ecNumber evidence="5">1.1.1.290</ecNumber>
    </recommendedName>
</protein>
<evidence type="ECO:0000313" key="9">
    <source>
        <dbReference type="Proteomes" id="UP000182057"/>
    </source>
</evidence>
<feature type="binding site" evidence="5">
    <location>
        <position position="248"/>
    </location>
    <ligand>
        <name>NAD(+)</name>
        <dbReference type="ChEBI" id="CHEBI:57540"/>
    </ligand>
</feature>
<evidence type="ECO:0000259" key="6">
    <source>
        <dbReference type="Pfam" id="PF00389"/>
    </source>
</evidence>
<comment type="subcellular location">
    <subcellularLocation>
        <location evidence="5">Cytoplasm</location>
    </subcellularLocation>
</comment>
<dbReference type="GO" id="GO:0008615">
    <property type="term" value="P:pyridoxine biosynthetic process"/>
    <property type="evidence" value="ECO:0007669"/>
    <property type="project" value="UniProtKB-UniRule"/>
</dbReference>
<dbReference type="AlphaFoldDB" id="A0A1D3UEX4"/>
<evidence type="ECO:0000256" key="4">
    <source>
        <dbReference type="ARBA" id="ARBA00023096"/>
    </source>
</evidence>
<dbReference type="HAMAP" id="MF_01825">
    <property type="entry name" value="PdxB"/>
    <property type="match status" value="1"/>
</dbReference>
<organism evidence="8 9">
    <name type="scientific">Tannerella forsythia</name>
    <name type="common">Bacteroides forsythus</name>
    <dbReference type="NCBI Taxonomy" id="28112"/>
    <lineage>
        <taxon>Bacteria</taxon>
        <taxon>Pseudomonadati</taxon>
        <taxon>Bacteroidota</taxon>
        <taxon>Bacteroidia</taxon>
        <taxon>Bacteroidales</taxon>
        <taxon>Tannerellaceae</taxon>
        <taxon>Tannerella</taxon>
    </lineage>
</organism>
<dbReference type="Gene3D" id="3.40.50.720">
    <property type="entry name" value="NAD(P)-binding Rossmann-like Domain"/>
    <property type="match status" value="2"/>
</dbReference>
<feature type="active site" description="Proton donor" evidence="5">
    <location>
        <position position="270"/>
    </location>
</feature>
<keyword evidence="1 5" id="KW-0963">Cytoplasm</keyword>
<dbReference type="RefSeq" id="WP_081328173.1">
    <property type="nucleotide sequence ID" value="NZ_CALHNL010000092.1"/>
</dbReference>
<accession>A0A1D3UEX4</accession>
<keyword evidence="3 5" id="KW-0520">NAD</keyword>
<dbReference type="OrthoDB" id="1522997at2"/>
<feature type="binding site" evidence="5">
    <location>
        <position position="83"/>
    </location>
    <ligand>
        <name>substrate</name>
    </ligand>
</feature>
<dbReference type="CDD" id="cd12158">
    <property type="entry name" value="ErythrP_dh"/>
    <property type="match status" value="1"/>
</dbReference>
<feature type="binding site" evidence="5">
    <location>
        <position position="163"/>
    </location>
    <ligand>
        <name>NAD(+)</name>
        <dbReference type="ChEBI" id="CHEBI:57540"/>
    </ligand>
</feature>
<feature type="active site" evidence="5">
    <location>
        <position position="225"/>
    </location>
</feature>
<dbReference type="PANTHER" id="PTHR43761">
    <property type="entry name" value="D-ISOMER SPECIFIC 2-HYDROXYACID DEHYDROGENASE FAMILY PROTEIN (AFU_ORTHOLOGUE AFUA_1G13630)"/>
    <property type="match status" value="1"/>
</dbReference>
<comment type="similarity">
    <text evidence="5">Belongs to the D-isomer specific 2-hydroxyacid dehydrogenase family. PdxB subfamily.</text>
</comment>
<dbReference type="InterPro" id="IPR050418">
    <property type="entry name" value="D-iso_2-hydroxyacid_DH_PdxB"/>
</dbReference>
<keyword evidence="2 5" id="KW-0560">Oxidoreductase</keyword>
<feature type="active site" evidence="5">
    <location>
        <position position="253"/>
    </location>
</feature>
<dbReference type="GO" id="GO:0033711">
    <property type="term" value="F:4-phosphoerythronate dehydrogenase activity"/>
    <property type="evidence" value="ECO:0007669"/>
    <property type="project" value="UniProtKB-EC"/>
</dbReference>
<dbReference type="PANTHER" id="PTHR43761:SF1">
    <property type="entry name" value="D-ISOMER SPECIFIC 2-HYDROXYACID DEHYDROGENASE CATALYTIC DOMAIN-CONTAINING PROTEIN-RELATED"/>
    <property type="match status" value="1"/>
</dbReference>
<evidence type="ECO:0000259" key="7">
    <source>
        <dbReference type="Pfam" id="PF02826"/>
    </source>
</evidence>
<dbReference type="Pfam" id="PF00389">
    <property type="entry name" value="2-Hacid_dh"/>
    <property type="match status" value="1"/>
</dbReference>
<feature type="binding site" evidence="5">
    <location>
        <position position="274"/>
    </location>
    <ligand>
        <name>substrate</name>
    </ligand>
</feature>
<dbReference type="InterPro" id="IPR036291">
    <property type="entry name" value="NAD(P)-bd_dom_sf"/>
</dbReference>
<feature type="domain" description="D-isomer specific 2-hydroxyacid dehydrogenase NAD-binding" evidence="7">
    <location>
        <begin position="126"/>
        <end position="272"/>
    </location>
</feature>
<evidence type="ECO:0000256" key="2">
    <source>
        <dbReference type="ARBA" id="ARBA00023002"/>
    </source>
</evidence>
<dbReference type="UniPathway" id="UPA00244">
    <property type="reaction ID" value="UER00310"/>
</dbReference>
<gene>
    <name evidence="5 8" type="primary">pdxB</name>
    <name evidence="8" type="ORF">TFUB20_00387</name>
</gene>
<keyword evidence="4 5" id="KW-0664">Pyridoxine biosynthesis</keyword>
<evidence type="ECO:0000256" key="5">
    <source>
        <dbReference type="HAMAP-Rule" id="MF_01825"/>
    </source>
</evidence>
<evidence type="ECO:0000256" key="1">
    <source>
        <dbReference type="ARBA" id="ARBA00022490"/>
    </source>
</evidence>
<comment type="caution">
    <text evidence="5">Lacks conserved residue(s) required for the propagation of feature annotation.</text>
</comment>
<dbReference type="EC" id="1.1.1.290" evidence="5"/>
<dbReference type="EMBL" id="FMMM01000019">
    <property type="protein sequence ID" value="SCQ18588.1"/>
    <property type="molecule type" value="Genomic_DNA"/>
</dbReference>
<dbReference type="Proteomes" id="UP000182057">
    <property type="component" value="Unassembled WGS sequence"/>
</dbReference>
<comment type="subunit">
    <text evidence="5">Homodimer.</text>
</comment>
<sequence>MAETHVFYATFAGRMERLKIIADDKIPFLKGVMEPYADIVYLPGAAITASDVKDADALFTRTRTLCNETLLKGSRVRLIATATIGYDHIDTDYCDAAGIRWINAPGCNASSVQQYIAAACVMLAHERALRLADTTIGVIGVGNVGRRVAAAAEALGMRVLLNDPPRAEREGDAAFVPLEHLLNESDIVTCHTPLTREGAYPTYHLASDDFFGRMKGGAVFINSSRGAVADSGALKRASRGKLSAFILDTWENEPAIDLDLLRDAFIGTPHIAGYSSDGKANGTAACVHEFCRFFGLDALRDWYPADIPPPPMSATLAIDGAGKTAEAVFYEAVTHTYPIVQDSERLKQSPAMFEKLRGDYWIRRECKHFSLHLTRVAEETRNGLAGLGFTLR</sequence>
<comment type="catalytic activity">
    <reaction evidence="5">
        <text>4-phospho-D-erythronate + NAD(+) = (R)-3-hydroxy-2-oxo-4-phosphooxybutanoate + NADH + H(+)</text>
        <dbReference type="Rhea" id="RHEA:18829"/>
        <dbReference type="ChEBI" id="CHEBI:15378"/>
        <dbReference type="ChEBI" id="CHEBI:57540"/>
        <dbReference type="ChEBI" id="CHEBI:57945"/>
        <dbReference type="ChEBI" id="CHEBI:58538"/>
        <dbReference type="ChEBI" id="CHEBI:58766"/>
        <dbReference type="EC" id="1.1.1.290"/>
    </reaction>
</comment>
<dbReference type="Gene3D" id="3.30.1370.170">
    <property type="match status" value="1"/>
</dbReference>
<dbReference type="SUPFAM" id="SSF51735">
    <property type="entry name" value="NAD(P)-binding Rossmann-fold domains"/>
    <property type="match status" value="1"/>
</dbReference>
<feature type="binding site" evidence="5">
    <location>
        <position position="62"/>
    </location>
    <ligand>
        <name>substrate</name>
    </ligand>
</feature>
<reference evidence="8 9" key="1">
    <citation type="submission" date="2016-09" db="EMBL/GenBank/DDBJ databases">
        <authorList>
            <person name="Capua I."/>
            <person name="De Benedictis P."/>
            <person name="Joannis T."/>
            <person name="Lombin L.H."/>
            <person name="Cattoli G."/>
        </authorList>
    </citation>
    <scope>NUCLEOTIDE SEQUENCE [LARGE SCALE GENOMIC DNA]</scope>
    <source>
        <strain evidence="8 9">UB20</strain>
    </source>
</reference>
<feature type="binding site" evidence="5">
    <location>
        <position position="273"/>
    </location>
    <ligand>
        <name>NAD(+)</name>
        <dbReference type="ChEBI" id="CHEBI:57540"/>
    </ligand>
</feature>
<dbReference type="InterPro" id="IPR038251">
    <property type="entry name" value="PdxB_dimer_sf"/>
</dbReference>
<name>A0A1D3UEX4_TANFO</name>
<evidence type="ECO:0000313" key="8">
    <source>
        <dbReference type="EMBL" id="SCQ18588.1"/>
    </source>
</evidence>
<dbReference type="InterPro" id="IPR020921">
    <property type="entry name" value="Erythronate-4-P_DHase"/>
</dbReference>
<proteinExistence type="inferred from homology"/>
<dbReference type="InterPro" id="IPR006140">
    <property type="entry name" value="D-isomer_DH_NAD-bd"/>
</dbReference>
<feature type="domain" description="D-isomer specific 2-hydroxyacid dehydrogenase catalytic" evidence="6">
    <location>
        <begin position="47"/>
        <end position="291"/>
    </location>
</feature>
<dbReference type="InterPro" id="IPR006139">
    <property type="entry name" value="D-isomer_2_OHA_DH_cat_dom"/>
</dbReference>
<evidence type="ECO:0000256" key="3">
    <source>
        <dbReference type="ARBA" id="ARBA00023027"/>
    </source>
</evidence>
<dbReference type="SUPFAM" id="SSF52283">
    <property type="entry name" value="Formate/glycerate dehydrogenase catalytic domain-like"/>
    <property type="match status" value="1"/>
</dbReference>